<sequence>MHYLLLSLILFISFVSYGEPVKLQSYSKDTSLPHKLLIAALDNANLDYVHPYESDKDISNARILNDVKIGQLDVMWSMTSQSLEQDYQAIYIPLFRGLLGMRLAVVTEQNADLFKQISNLNDLKRFSAGQGKTWPDTTILKENGLNVVTTLKYPNLFPMLEGGRFDYFPRGVNEPWDELINYQDLNLTVDPYILLKYTAPLYFFVAKENTQLANKLTQSLNNMIADGSFNRMFFNDSQVQMVLQKANLQQRTIIPLNNPNLSSMTPLSRPELWFDPLKERTVTK</sequence>
<dbReference type="SUPFAM" id="SSF53850">
    <property type="entry name" value="Periplasmic binding protein-like II"/>
    <property type="match status" value="1"/>
</dbReference>
<keyword evidence="2" id="KW-1185">Reference proteome</keyword>
<protein>
    <submittedName>
        <fullName evidence="1">Transporter substrate-binding domain-containing protein</fullName>
    </submittedName>
</protein>
<gene>
    <name evidence="1" type="ORF">RC083_06670</name>
</gene>
<dbReference type="Gene3D" id="3.40.190.10">
    <property type="entry name" value="Periplasmic binding protein-like II"/>
    <property type="match status" value="2"/>
</dbReference>
<reference evidence="1 2" key="1">
    <citation type="submission" date="2023-08" db="EMBL/GenBank/DDBJ databases">
        <title>Pseudoalteromonas haloplanktis LL1 genome.</title>
        <authorList>
            <person name="Wu S."/>
        </authorList>
    </citation>
    <scope>NUCLEOTIDE SEQUENCE [LARGE SCALE GENOMIC DNA]</scope>
    <source>
        <strain evidence="1 2">LL1</strain>
    </source>
</reference>
<dbReference type="EMBL" id="JAVIFY010000003">
    <property type="protein sequence ID" value="MDQ9091273.1"/>
    <property type="molecule type" value="Genomic_DNA"/>
</dbReference>
<evidence type="ECO:0000313" key="2">
    <source>
        <dbReference type="Proteomes" id="UP001226574"/>
    </source>
</evidence>
<organism evidence="1 2">
    <name type="scientific">Pseudoalteromonas haloplanktis</name>
    <name type="common">Alteromonas haloplanktis</name>
    <dbReference type="NCBI Taxonomy" id="228"/>
    <lineage>
        <taxon>Bacteria</taxon>
        <taxon>Pseudomonadati</taxon>
        <taxon>Pseudomonadota</taxon>
        <taxon>Gammaproteobacteria</taxon>
        <taxon>Alteromonadales</taxon>
        <taxon>Pseudoalteromonadaceae</taxon>
        <taxon>Pseudoalteromonas</taxon>
    </lineage>
</organism>
<proteinExistence type="predicted"/>
<dbReference type="RefSeq" id="WP_138555976.1">
    <property type="nucleotide sequence ID" value="NZ_JAVIFY010000003.1"/>
</dbReference>
<evidence type="ECO:0000313" key="1">
    <source>
        <dbReference type="EMBL" id="MDQ9091273.1"/>
    </source>
</evidence>
<dbReference type="Proteomes" id="UP001226574">
    <property type="component" value="Unassembled WGS sequence"/>
</dbReference>
<accession>A0ABU1BA08</accession>
<name>A0ABU1BA08_PSEHA</name>
<comment type="caution">
    <text evidence="1">The sequence shown here is derived from an EMBL/GenBank/DDBJ whole genome shotgun (WGS) entry which is preliminary data.</text>
</comment>